<name>F7ZHY3_ROSLO</name>
<dbReference type="RefSeq" id="WP_013962844.1">
    <property type="nucleotide sequence ID" value="NC_015730.1"/>
</dbReference>
<feature type="compositionally biased region" description="Basic and acidic residues" evidence="1">
    <location>
        <begin position="62"/>
        <end position="72"/>
    </location>
</feature>
<dbReference type="Proteomes" id="UP000001353">
    <property type="component" value="Chromosome"/>
</dbReference>
<dbReference type="OrthoDB" id="7875768at2"/>
<protein>
    <submittedName>
        <fullName evidence="2">Uncharacterized protein</fullName>
    </submittedName>
</protein>
<gene>
    <name evidence="2" type="ordered locus">RLO149_c029770</name>
</gene>
<accession>F7ZHY3</accession>
<proteinExistence type="predicted"/>
<dbReference type="eggNOG" id="ENOG5032YP1">
    <property type="taxonomic scope" value="Bacteria"/>
</dbReference>
<dbReference type="KEGG" id="rli:RLO149_c029770"/>
<feature type="region of interest" description="Disordered" evidence="1">
    <location>
        <begin position="142"/>
        <end position="172"/>
    </location>
</feature>
<evidence type="ECO:0000313" key="3">
    <source>
        <dbReference type="Proteomes" id="UP000001353"/>
    </source>
</evidence>
<evidence type="ECO:0000256" key="1">
    <source>
        <dbReference type="SAM" id="MobiDB-lite"/>
    </source>
</evidence>
<reference evidence="2 3" key="1">
    <citation type="journal article" date="2011" name="BMC Genomics">
        <title>Comparative genome analysis and genome-guided physiological analysis of Roseobacter litoralis.</title>
        <authorList>
            <person name="Kalhoefer D."/>
            <person name="Thole S."/>
            <person name="Voget S."/>
            <person name="Lehmann R."/>
            <person name="Liesegang H."/>
            <person name="Wollher A."/>
            <person name="Daniel R."/>
            <person name="Simon M."/>
            <person name="Brinkhoff T."/>
        </authorList>
    </citation>
    <scope>NUCLEOTIDE SEQUENCE [LARGE SCALE GENOMIC DNA]</scope>
    <source>
        <strain evidence="3">ATCC 49566 / DSM 6996 / JCM 21268 / NBRC 15278 / OCh 149</strain>
    </source>
</reference>
<dbReference type="AlphaFoldDB" id="F7ZHY3"/>
<feature type="region of interest" description="Disordered" evidence="1">
    <location>
        <begin position="54"/>
        <end position="100"/>
    </location>
</feature>
<keyword evidence="3" id="KW-1185">Reference proteome</keyword>
<dbReference type="STRING" id="391595.RLO149_c029770"/>
<organism evidence="2 3">
    <name type="scientific">Roseobacter litoralis (strain ATCC 49566 / DSM 6996 / JCM 21268 / NBRC 15278 / OCh 149)</name>
    <dbReference type="NCBI Taxonomy" id="391595"/>
    <lineage>
        <taxon>Bacteria</taxon>
        <taxon>Pseudomonadati</taxon>
        <taxon>Pseudomonadota</taxon>
        <taxon>Alphaproteobacteria</taxon>
        <taxon>Rhodobacterales</taxon>
        <taxon>Roseobacteraceae</taxon>
        <taxon>Roseobacter</taxon>
    </lineage>
</organism>
<feature type="compositionally biased region" description="Polar residues" evidence="1">
    <location>
        <begin position="75"/>
        <end position="84"/>
    </location>
</feature>
<evidence type="ECO:0000313" key="2">
    <source>
        <dbReference type="EMBL" id="AEI94933.1"/>
    </source>
</evidence>
<dbReference type="HOGENOM" id="CLU_062229_0_0_5"/>
<sequence length="248" mass="26785">MSDRVTNAEVGDDARATLRLMGSRARKTPYAHMDERLILTPQLRVRNTGVLRLTPEDAVPADDQREPDKEPPLAKQSSSPSADLNPSRAGDARPATPGAPKADVLVLTSPIKQPAPSKPTDVKDLKAKITALETAIAKTVDQWEPDGTSNDPYAGTQPLSMTWPEDESDGTSGPLDQLVRGSATRNAVTDAVQTAVSGQVMDEKALRSIVADIVKSELQGELGDRITRNVRKLVRREIHRALTAKSFP</sequence>
<dbReference type="EMBL" id="CP002623">
    <property type="protein sequence ID" value="AEI94933.1"/>
    <property type="molecule type" value="Genomic_DNA"/>
</dbReference>